<accession>A0A9W8HMQ5</accession>
<dbReference type="Proteomes" id="UP001140217">
    <property type="component" value="Unassembled WGS sequence"/>
</dbReference>
<gene>
    <name evidence="3" type="ORF">H4R18_001042</name>
</gene>
<dbReference type="InterPro" id="IPR018849">
    <property type="entry name" value="Urb2/Npa2_C"/>
</dbReference>
<feature type="domain" description="Nucleolar 27S pre-rRNA processing Urb2/Npa2 C-terminal" evidence="2">
    <location>
        <begin position="1366"/>
        <end position="1649"/>
    </location>
</feature>
<dbReference type="OrthoDB" id="160374at2759"/>
<feature type="compositionally biased region" description="Low complexity" evidence="1">
    <location>
        <begin position="827"/>
        <end position="840"/>
    </location>
</feature>
<evidence type="ECO:0000313" key="4">
    <source>
        <dbReference type="Proteomes" id="UP001140217"/>
    </source>
</evidence>
<protein>
    <recommendedName>
        <fullName evidence="2">Nucleolar 27S pre-rRNA processing Urb2/Npa2 C-terminal domain-containing protein</fullName>
    </recommendedName>
</protein>
<dbReference type="PANTHER" id="PTHR15682">
    <property type="entry name" value="UNHEALTHY RIBOSOME BIOGENESIS PROTEIN 2 HOMOLOG"/>
    <property type="match status" value="1"/>
</dbReference>
<reference evidence="3" key="1">
    <citation type="submission" date="2022-07" db="EMBL/GenBank/DDBJ databases">
        <title>Phylogenomic reconstructions and comparative analyses of Kickxellomycotina fungi.</title>
        <authorList>
            <person name="Reynolds N.K."/>
            <person name="Stajich J.E."/>
            <person name="Barry K."/>
            <person name="Grigoriev I.V."/>
            <person name="Crous P."/>
            <person name="Smith M.E."/>
        </authorList>
    </citation>
    <scope>NUCLEOTIDE SEQUENCE</scope>
    <source>
        <strain evidence="3">NBRC 105414</strain>
    </source>
</reference>
<evidence type="ECO:0000256" key="1">
    <source>
        <dbReference type="SAM" id="MobiDB-lite"/>
    </source>
</evidence>
<dbReference type="GO" id="GO:0042254">
    <property type="term" value="P:ribosome biogenesis"/>
    <property type="evidence" value="ECO:0007669"/>
    <property type="project" value="TreeGrafter"/>
</dbReference>
<feature type="region of interest" description="Disordered" evidence="1">
    <location>
        <begin position="821"/>
        <end position="840"/>
    </location>
</feature>
<evidence type="ECO:0000313" key="3">
    <source>
        <dbReference type="EMBL" id="KAJ2784577.1"/>
    </source>
</evidence>
<dbReference type="InterPro" id="IPR052609">
    <property type="entry name" value="Ribosome_Biogenesis_Reg"/>
</dbReference>
<feature type="region of interest" description="Disordered" evidence="1">
    <location>
        <begin position="568"/>
        <end position="589"/>
    </location>
</feature>
<dbReference type="Pfam" id="PF10441">
    <property type="entry name" value="Urb2"/>
    <property type="match status" value="1"/>
</dbReference>
<organism evidence="3 4">
    <name type="scientific">Coemansia javaensis</name>
    <dbReference type="NCBI Taxonomy" id="2761396"/>
    <lineage>
        <taxon>Eukaryota</taxon>
        <taxon>Fungi</taxon>
        <taxon>Fungi incertae sedis</taxon>
        <taxon>Zoopagomycota</taxon>
        <taxon>Kickxellomycotina</taxon>
        <taxon>Kickxellomycetes</taxon>
        <taxon>Kickxellales</taxon>
        <taxon>Kickxellaceae</taxon>
        <taxon>Coemansia</taxon>
    </lineage>
</organism>
<dbReference type="GO" id="GO:0005730">
    <property type="term" value="C:nucleolus"/>
    <property type="evidence" value="ECO:0007669"/>
    <property type="project" value="TreeGrafter"/>
</dbReference>
<proteinExistence type="predicted"/>
<dbReference type="PANTHER" id="PTHR15682:SF2">
    <property type="entry name" value="UNHEALTHY RIBOSOME BIOGENESIS PROTEIN 2 HOMOLOG"/>
    <property type="match status" value="1"/>
</dbReference>
<evidence type="ECO:0000259" key="2">
    <source>
        <dbReference type="Pfam" id="PF10441"/>
    </source>
</evidence>
<name>A0A9W8HMQ5_9FUNG</name>
<sequence>MDDPEQDGLGAVLRQVGTSSTEDLTRTLRAAAVPIRQRLELAWALFDGSRAAPQHRAKIQRLEAALIRKDELLAEWLFLSMLRELKGAGPDQRALCRDPGAVSLLARLLRSIGAAQPQGRALELRAVLQGPVMPLFLGAFRPEPEAGGAEYVAEVAGLWRVVVEATADGLEIVSAQPDHLAQLLKLVGVACLQTDASAAGRLGESLEEMASMVAYALRCSCESSLNPRKMFALFDERLLVPALQLAGSARAETRSAVLDMLQAGLFHVECMGRFIAASGDKQQQQPGPDSEQNYAGALLTALSAIVPAADGDVRARYAAALPGLLERYLQAATLVCAETRSMATSTIGLSAIAANPLGVSVAETSASCLGMFGFLYGLLAPLCSDERVLAATNRLVRAYFGSACFGTTRNVSALGSEVHQRQTAALDAWLTSLIAPILGDPAAPASVVALALEGIDFALDAGPDLVQTHSELVLDALSRAPDGAAEAGALALSHLVLTLQKGRRLDLLVCGLARIRADPSVGRTNLLATPAFAAELGRAVPQSMPYAQIGACVSALVDAIAAEAARAAPPAAGSKKPSRKRRRLSSGQAQPGTIEMLATAAAALVLATVAAVGTERQRAEYSQLLAEKYAQLMAALAADGLAWARLLLHYAFMEAASQVDGTERWLETCMYPPRVRSVVLPSAADSVDASSAGGARAAALGMLVAFQTAAGWSAFAAAHSAGVVPDAVSAQVDFEAAEAAVRDMASSLFPEACLADEQAAPGRAGGGWARWDGQAHSIGPDNAKDAQWRLLVDWLEVACEYTDASAMRRIATRIVAGLAVPTGGRASSSSSSSGSSSSGSEYAHDLLGQAAFFEAPRVRDAFVPALAGYALQMWTAHSGKPHKQTRLHRKIGHALHGISQSSAGEPSPELAEHIGAATKLAGAADGLEDRHRLSEAQAAAWIQLGRSLLRIPSAYWQPAQVGSVLALALAVDFGVASAAPSPADACALRAAARTLQARLLQHAPEALASLVPHAARAIEHWAGCSAQQLAHPGLAERSQQLVCLVAGLLAQAWLGGEDKDAGAACRKACKALYARLDQAEPLGMAMVLGAFGAIAAAAQQCADRSRIRSSDKWVALVLPWLERLAAQIAGRLQAGDLDRSADAHSSAARVALYCALRRLHDGFAGARLDSDLEAQAGAALQASPQSSGVLALALTLCAACGAAADKDPGDGAPRLLARLARFAASADGMLEPFARAVVVAVAGGAVQPGEGLSGAIVNGALEPLLRALGDEAFGALLASCLKTVRAGGGGSARATSVQLLLTLVRLAGRHNSGSGGDSGGTQRLKAVQRSVGSILSVLHAYVCASGTLDAALGALAVVGEVAVAAPLRLAMFDVCEAMAIVSSIASMPLAAAERGRAAELYCAMCRALGGIVRKHTGLALDSISVLVGVLRPLLHAFVTTQEAADGTATPWIVAWAPLPPQCAEAYGRVLSDLCRARRAAEPQGAGKRRGRDNKTAALVKMTRGTAASGVASVVTMYAPLILAEYCVIQSGGAAAPRDPRAYASRDGAEPTAFRGLTWRPAPVLSTTAATNSSSTSGCTIASPALREALLPGWYTLLDIMTSDDRATLLTLLATPPKTPSALGPARHDGASEVLKTLYQGYLDHYKFTGSI</sequence>
<comment type="caution">
    <text evidence="3">The sequence shown here is derived from an EMBL/GenBank/DDBJ whole genome shotgun (WGS) entry which is preliminary data.</text>
</comment>
<dbReference type="EMBL" id="JANBUL010000024">
    <property type="protein sequence ID" value="KAJ2784577.1"/>
    <property type="molecule type" value="Genomic_DNA"/>
</dbReference>
<keyword evidence="4" id="KW-1185">Reference proteome</keyword>